<proteinExistence type="predicted"/>
<reference evidence="1" key="1">
    <citation type="journal article" date="2023" name="bioRxiv">
        <title>Improved chromosome-level genome assembly for marigold (Tagetes erecta).</title>
        <authorList>
            <person name="Jiang F."/>
            <person name="Yuan L."/>
            <person name="Wang S."/>
            <person name="Wang H."/>
            <person name="Xu D."/>
            <person name="Wang A."/>
            <person name="Fan W."/>
        </authorList>
    </citation>
    <scope>NUCLEOTIDE SEQUENCE</scope>
    <source>
        <strain evidence="1">WSJ</strain>
        <tissue evidence="1">Leaf</tissue>
    </source>
</reference>
<dbReference type="AlphaFoldDB" id="A0AAD8NFQ2"/>
<evidence type="ECO:0000313" key="2">
    <source>
        <dbReference type="Proteomes" id="UP001229421"/>
    </source>
</evidence>
<dbReference type="EMBL" id="JAUHHV010000012">
    <property type="protein sequence ID" value="KAK1406321.1"/>
    <property type="molecule type" value="Genomic_DNA"/>
</dbReference>
<comment type="caution">
    <text evidence="1">The sequence shown here is derived from an EMBL/GenBank/DDBJ whole genome shotgun (WGS) entry which is preliminary data.</text>
</comment>
<accession>A0AAD8NFQ2</accession>
<name>A0AAD8NFQ2_TARER</name>
<dbReference type="Proteomes" id="UP001229421">
    <property type="component" value="Unassembled WGS sequence"/>
</dbReference>
<gene>
    <name evidence="1" type="ORF">QVD17_41615</name>
</gene>
<evidence type="ECO:0000313" key="1">
    <source>
        <dbReference type="EMBL" id="KAK1406321.1"/>
    </source>
</evidence>
<sequence length="107" mass="11658">MIARPPQADDNDVGMKMVHLENTHGRLKGVVVFSSVAALYSISLGLQLLCSERVRWSGGCLRIKELRTHHLSGNRLLSCIGVALSAKARLPGNDSSSRHELLNANEL</sequence>
<protein>
    <submittedName>
        <fullName evidence="1">Uncharacterized protein</fullName>
    </submittedName>
</protein>
<organism evidence="1 2">
    <name type="scientific">Tagetes erecta</name>
    <name type="common">African marigold</name>
    <dbReference type="NCBI Taxonomy" id="13708"/>
    <lineage>
        <taxon>Eukaryota</taxon>
        <taxon>Viridiplantae</taxon>
        <taxon>Streptophyta</taxon>
        <taxon>Embryophyta</taxon>
        <taxon>Tracheophyta</taxon>
        <taxon>Spermatophyta</taxon>
        <taxon>Magnoliopsida</taxon>
        <taxon>eudicotyledons</taxon>
        <taxon>Gunneridae</taxon>
        <taxon>Pentapetalae</taxon>
        <taxon>asterids</taxon>
        <taxon>campanulids</taxon>
        <taxon>Asterales</taxon>
        <taxon>Asteraceae</taxon>
        <taxon>Asteroideae</taxon>
        <taxon>Heliantheae alliance</taxon>
        <taxon>Tageteae</taxon>
        <taxon>Tagetes</taxon>
    </lineage>
</organism>
<keyword evidence="2" id="KW-1185">Reference proteome</keyword>